<dbReference type="Gene3D" id="3.40.50.1110">
    <property type="entry name" value="SGNH hydrolase"/>
    <property type="match status" value="1"/>
</dbReference>
<dbReference type="InterPro" id="IPR051532">
    <property type="entry name" value="Ester_Hydrolysis_Enzymes"/>
</dbReference>
<dbReference type="PANTHER" id="PTHR30383">
    <property type="entry name" value="THIOESTERASE 1/PROTEASE 1/LYSOPHOSPHOLIPASE L1"/>
    <property type="match status" value="1"/>
</dbReference>
<sequence length="241" mass="27079">MKYFLLGLIMTLCLGQAKAQKSCVANQKTYLSAVKEELKRKWPENQTINLVFHGHSVPAGYWHNSEVHTLDSYPNLVLAQLKAVYPHAVINVIVTAIGGEYAEKGQTRFVADVLPHKPDVLFIDYALNDLGTGLERSRVAWQRMIEDALKEGIPVILLTPSPDQRQDILDAENPLVKHAAQIRELASEFRTGLADPFSKFQEIARKEGDVKAYMSHVNHPNRKGHELIAGEIVKWFSESAK</sequence>
<feature type="domain" description="SGNH hydrolase-type esterase" evidence="1">
    <location>
        <begin position="53"/>
        <end position="227"/>
    </location>
</feature>
<dbReference type="Proteomes" id="UP000294848">
    <property type="component" value="Unassembled WGS sequence"/>
</dbReference>
<dbReference type="InterPro" id="IPR036514">
    <property type="entry name" value="SGNH_hydro_sf"/>
</dbReference>
<organism evidence="2 3">
    <name type="scientific">Sunxiuqinia elliptica</name>
    <dbReference type="NCBI Taxonomy" id="655355"/>
    <lineage>
        <taxon>Bacteria</taxon>
        <taxon>Pseudomonadati</taxon>
        <taxon>Bacteroidota</taxon>
        <taxon>Bacteroidia</taxon>
        <taxon>Marinilabiliales</taxon>
        <taxon>Prolixibacteraceae</taxon>
        <taxon>Sunxiuqinia</taxon>
    </lineage>
</organism>
<dbReference type="SUPFAM" id="SSF52266">
    <property type="entry name" value="SGNH hydrolase"/>
    <property type="match status" value="1"/>
</dbReference>
<dbReference type="RefSeq" id="WP_208111665.1">
    <property type="nucleotide sequence ID" value="NZ_SNWI01000001.1"/>
</dbReference>
<name>A0A4R6HBS4_9BACT</name>
<dbReference type="InterPro" id="IPR013830">
    <property type="entry name" value="SGNH_hydro"/>
</dbReference>
<comment type="caution">
    <text evidence="2">The sequence shown here is derived from an EMBL/GenBank/DDBJ whole genome shotgun (WGS) entry which is preliminary data.</text>
</comment>
<reference evidence="2 3" key="1">
    <citation type="submission" date="2019-03" db="EMBL/GenBank/DDBJ databases">
        <title>Freshwater and sediment microbial communities from various areas in North America, analyzing microbe dynamics in response to fracking.</title>
        <authorList>
            <person name="Lamendella R."/>
        </authorList>
    </citation>
    <scope>NUCLEOTIDE SEQUENCE [LARGE SCALE GENOMIC DNA]</scope>
    <source>
        <strain evidence="2 3">114D</strain>
    </source>
</reference>
<protein>
    <submittedName>
        <fullName evidence="2">Lysophospholipase L1-like esterase</fullName>
    </submittedName>
</protein>
<evidence type="ECO:0000313" key="2">
    <source>
        <dbReference type="EMBL" id="TDO05418.1"/>
    </source>
</evidence>
<dbReference type="Pfam" id="PF13472">
    <property type="entry name" value="Lipase_GDSL_2"/>
    <property type="match status" value="1"/>
</dbReference>
<accession>A0A4R6HBS4</accession>
<proteinExistence type="predicted"/>
<dbReference type="EMBL" id="SNWI01000001">
    <property type="protein sequence ID" value="TDO05418.1"/>
    <property type="molecule type" value="Genomic_DNA"/>
</dbReference>
<evidence type="ECO:0000313" key="3">
    <source>
        <dbReference type="Proteomes" id="UP000294848"/>
    </source>
</evidence>
<evidence type="ECO:0000259" key="1">
    <source>
        <dbReference type="Pfam" id="PF13472"/>
    </source>
</evidence>
<dbReference type="GO" id="GO:0004622">
    <property type="term" value="F:phosphatidylcholine lysophospholipase activity"/>
    <property type="evidence" value="ECO:0007669"/>
    <property type="project" value="TreeGrafter"/>
</dbReference>
<gene>
    <name evidence="2" type="ORF">DET52_101778</name>
</gene>
<dbReference type="PANTHER" id="PTHR30383:SF5">
    <property type="entry name" value="SGNH HYDROLASE-TYPE ESTERASE DOMAIN-CONTAINING PROTEIN"/>
    <property type="match status" value="1"/>
</dbReference>
<dbReference type="AlphaFoldDB" id="A0A4R6HBS4"/>